<dbReference type="InterPro" id="IPR036259">
    <property type="entry name" value="MFS_trans_sf"/>
</dbReference>
<keyword evidence="5 8" id="KW-0812">Transmembrane</keyword>
<feature type="transmembrane region" description="Helical" evidence="8">
    <location>
        <begin position="288"/>
        <end position="307"/>
    </location>
</feature>
<evidence type="ECO:0000256" key="1">
    <source>
        <dbReference type="ARBA" id="ARBA00004651"/>
    </source>
</evidence>
<evidence type="ECO:0000256" key="3">
    <source>
        <dbReference type="ARBA" id="ARBA00022448"/>
    </source>
</evidence>
<dbReference type="Proteomes" id="UP001501265">
    <property type="component" value="Unassembled WGS sequence"/>
</dbReference>
<feature type="transmembrane region" description="Helical" evidence="8">
    <location>
        <begin position="260"/>
        <end position="281"/>
    </location>
</feature>
<organism evidence="10 11">
    <name type="scientific">Streptomyces ziwulingensis</name>
    <dbReference type="NCBI Taxonomy" id="1045501"/>
    <lineage>
        <taxon>Bacteria</taxon>
        <taxon>Bacillati</taxon>
        <taxon>Actinomycetota</taxon>
        <taxon>Actinomycetes</taxon>
        <taxon>Kitasatosporales</taxon>
        <taxon>Streptomycetaceae</taxon>
        <taxon>Streptomyces</taxon>
    </lineage>
</organism>
<feature type="transmembrane region" description="Helical" evidence="8">
    <location>
        <begin position="87"/>
        <end position="107"/>
    </location>
</feature>
<sequence>MSKSSVAEAPSATSGNAPFAATVATVSVMGVLVVGQMYVTIPLMPQLADAWGVSTGSAAASTTAFAFAHAVGSLVSGPLSTRFGRRTVMVASVLAMAVVTAVLPLVGSLVPGVSLRALQGLFAGSFIPMAYAYLNARFTPRRASLALTVVSACMGATVVVGQVEAQLVASLAGWVWVFWGTVPLLLLGAAVSWRVLLPEGRQDPDPADAKGPSRLRAALGGRLIPLYLVILVGAGSLTAAYTGVQLYGPPDVAGGGAPLLALRASALPALLGAVLIAPVLARVPAPRRAAAALAVTAAAMLAAVFGGDDAVTLGAALFAFMAGFSTLGPALIQSVGARAGAAAQTTAIALYGFTLNVGAGAGAQLAPLFHRFGHLALFLALALTLATLGVARGARASRTTSRTTSPTA</sequence>
<dbReference type="InterPro" id="IPR011701">
    <property type="entry name" value="MFS"/>
</dbReference>
<evidence type="ECO:0000256" key="8">
    <source>
        <dbReference type="SAM" id="Phobius"/>
    </source>
</evidence>
<dbReference type="InterPro" id="IPR020846">
    <property type="entry name" value="MFS_dom"/>
</dbReference>
<comment type="similarity">
    <text evidence="2">Belongs to the major facilitator superfamily.</text>
</comment>
<feature type="transmembrane region" description="Helical" evidence="8">
    <location>
        <begin position="175"/>
        <end position="196"/>
    </location>
</feature>
<dbReference type="PANTHER" id="PTHR43271:SF2">
    <property type="entry name" value="BLL2771 PROTEIN"/>
    <property type="match status" value="1"/>
</dbReference>
<feature type="domain" description="Major facilitator superfamily (MFS) profile" evidence="9">
    <location>
        <begin position="22"/>
        <end position="398"/>
    </location>
</feature>
<evidence type="ECO:0000256" key="7">
    <source>
        <dbReference type="ARBA" id="ARBA00023136"/>
    </source>
</evidence>
<evidence type="ECO:0000256" key="5">
    <source>
        <dbReference type="ARBA" id="ARBA00022692"/>
    </source>
</evidence>
<keyword evidence="3" id="KW-0813">Transport</keyword>
<evidence type="ECO:0000259" key="9">
    <source>
        <dbReference type="PROSITE" id="PS50850"/>
    </source>
</evidence>
<keyword evidence="4" id="KW-1003">Cell membrane</keyword>
<dbReference type="SUPFAM" id="SSF103473">
    <property type="entry name" value="MFS general substrate transporter"/>
    <property type="match status" value="1"/>
</dbReference>
<evidence type="ECO:0000256" key="4">
    <source>
        <dbReference type="ARBA" id="ARBA00022475"/>
    </source>
</evidence>
<dbReference type="PROSITE" id="PS50850">
    <property type="entry name" value="MFS"/>
    <property type="match status" value="1"/>
</dbReference>
<comment type="caution">
    <text evidence="10">The sequence shown here is derived from an EMBL/GenBank/DDBJ whole genome shotgun (WGS) entry which is preliminary data.</text>
</comment>
<dbReference type="RefSeq" id="WP_345620902.1">
    <property type="nucleotide sequence ID" value="NZ_BAABIG010000033.1"/>
</dbReference>
<dbReference type="Gene3D" id="1.20.1250.20">
    <property type="entry name" value="MFS general substrate transporter like domains"/>
    <property type="match status" value="1"/>
</dbReference>
<name>A0ABP9C8F1_9ACTN</name>
<comment type="subcellular location">
    <subcellularLocation>
        <location evidence="1">Cell membrane</location>
        <topology evidence="1">Multi-pass membrane protein</topology>
    </subcellularLocation>
</comment>
<feature type="transmembrane region" description="Helical" evidence="8">
    <location>
        <begin position="145"/>
        <end position="163"/>
    </location>
</feature>
<feature type="transmembrane region" description="Helical" evidence="8">
    <location>
        <begin position="348"/>
        <end position="366"/>
    </location>
</feature>
<gene>
    <name evidence="10" type="ORF">GCM10023220_37370</name>
</gene>
<keyword evidence="11" id="KW-1185">Reference proteome</keyword>
<feature type="transmembrane region" description="Helical" evidence="8">
    <location>
        <begin position="313"/>
        <end position="336"/>
    </location>
</feature>
<reference evidence="11" key="1">
    <citation type="journal article" date="2019" name="Int. J. Syst. Evol. Microbiol.">
        <title>The Global Catalogue of Microorganisms (GCM) 10K type strain sequencing project: providing services to taxonomists for standard genome sequencing and annotation.</title>
        <authorList>
            <consortium name="The Broad Institute Genomics Platform"/>
            <consortium name="The Broad Institute Genome Sequencing Center for Infectious Disease"/>
            <person name="Wu L."/>
            <person name="Ma J."/>
        </authorList>
    </citation>
    <scope>NUCLEOTIDE SEQUENCE [LARGE SCALE GENOMIC DNA]</scope>
    <source>
        <strain evidence="11">JCM 18081</strain>
    </source>
</reference>
<feature type="transmembrane region" description="Helical" evidence="8">
    <location>
        <begin position="224"/>
        <end position="248"/>
    </location>
</feature>
<keyword evidence="7 8" id="KW-0472">Membrane</keyword>
<evidence type="ECO:0000313" key="11">
    <source>
        <dbReference type="Proteomes" id="UP001501265"/>
    </source>
</evidence>
<accession>A0ABP9C8F1</accession>
<feature type="transmembrane region" description="Helical" evidence="8">
    <location>
        <begin position="372"/>
        <end position="391"/>
    </location>
</feature>
<dbReference type="Pfam" id="PF07690">
    <property type="entry name" value="MFS_1"/>
    <property type="match status" value="1"/>
</dbReference>
<dbReference type="EMBL" id="BAABIG010000033">
    <property type="protein sequence ID" value="GAA4804419.1"/>
    <property type="molecule type" value="Genomic_DNA"/>
</dbReference>
<evidence type="ECO:0000256" key="2">
    <source>
        <dbReference type="ARBA" id="ARBA00008335"/>
    </source>
</evidence>
<keyword evidence="6 8" id="KW-1133">Transmembrane helix</keyword>
<feature type="transmembrane region" description="Helical" evidence="8">
    <location>
        <begin position="20"/>
        <end position="39"/>
    </location>
</feature>
<feature type="transmembrane region" description="Helical" evidence="8">
    <location>
        <begin position="51"/>
        <end position="75"/>
    </location>
</feature>
<dbReference type="PANTHER" id="PTHR43271">
    <property type="entry name" value="BLL2771 PROTEIN"/>
    <property type="match status" value="1"/>
</dbReference>
<protein>
    <submittedName>
        <fullName evidence="10">MFS transporter</fullName>
    </submittedName>
</protein>
<proteinExistence type="inferred from homology"/>
<feature type="transmembrane region" description="Helical" evidence="8">
    <location>
        <begin position="113"/>
        <end position="133"/>
    </location>
</feature>
<evidence type="ECO:0000313" key="10">
    <source>
        <dbReference type="EMBL" id="GAA4804419.1"/>
    </source>
</evidence>
<evidence type="ECO:0000256" key="6">
    <source>
        <dbReference type="ARBA" id="ARBA00022989"/>
    </source>
</evidence>